<dbReference type="InterPro" id="IPR036085">
    <property type="entry name" value="PAZ_dom_sf"/>
</dbReference>
<evidence type="ECO:0000313" key="4">
    <source>
        <dbReference type="Proteomes" id="UP001444661"/>
    </source>
</evidence>
<dbReference type="Pfam" id="PF16486">
    <property type="entry name" value="ArgoN"/>
    <property type="match status" value="1"/>
</dbReference>
<dbReference type="SMART" id="SM01163">
    <property type="entry name" value="DUF1785"/>
    <property type="match status" value="1"/>
</dbReference>
<dbReference type="EMBL" id="JAQQWK010000002">
    <property type="protein sequence ID" value="KAK8051011.1"/>
    <property type="molecule type" value="Genomic_DNA"/>
</dbReference>
<dbReference type="SUPFAM" id="SSF101690">
    <property type="entry name" value="PAZ domain"/>
    <property type="match status" value="1"/>
</dbReference>
<keyword evidence="4" id="KW-1185">Reference proteome</keyword>
<evidence type="ECO:0000313" key="3">
    <source>
        <dbReference type="EMBL" id="KAK8051011.1"/>
    </source>
</evidence>
<dbReference type="Gene3D" id="2.170.260.10">
    <property type="entry name" value="paz domain"/>
    <property type="match status" value="1"/>
</dbReference>
<gene>
    <name evidence="3" type="ORF">PG993_002396</name>
</gene>
<feature type="domain" description="Argonaute linker 1" evidence="2">
    <location>
        <begin position="236"/>
        <end position="292"/>
    </location>
</feature>
<dbReference type="InterPro" id="IPR032472">
    <property type="entry name" value="ArgoL2"/>
</dbReference>
<dbReference type="InterPro" id="IPR003100">
    <property type="entry name" value="PAZ_dom"/>
</dbReference>
<dbReference type="Pfam" id="PF16488">
    <property type="entry name" value="ArgoL2"/>
    <property type="match status" value="1"/>
</dbReference>
<dbReference type="InterPro" id="IPR032474">
    <property type="entry name" value="Argonaute_N"/>
</dbReference>
<dbReference type="PANTHER" id="PTHR22891">
    <property type="entry name" value="EUKARYOTIC TRANSLATION INITIATION FACTOR 2C"/>
    <property type="match status" value="1"/>
</dbReference>
<feature type="compositionally biased region" description="Basic and acidic residues" evidence="1">
    <location>
        <begin position="24"/>
        <end position="36"/>
    </location>
</feature>
<protein>
    <submittedName>
        <fullName evidence="3">Piwi domain-containing protein</fullName>
    </submittedName>
</protein>
<sequence>MAPDKKRAVSGGGDAKIEPTQAGKSKDEKPEAKTEQEDLTPQLLGKRVDLPPEAYGAGGPGLNFEKRPGYNGDGTIKILVNLYQVEKLPNDENVIYQYDISAEPNPKGSKTLAKRLWGTSTVQDWLKDHSEGGNVARWLYDGRALAWSLDQVPDESEITVTLPKKGDATTGSGGSSTAPSDVISFNLIIKKTAELSLHDLNGYLRGTNKSQWDDARIMHFNFLDHLLRQGPSTRLTAIRRSFYGKDVQQIRFLGTHTRAIPGTYAAFRPINPTKGIRLSVNVDVTHTAFWHPESTLYSAAVDMLKNSKLKVKEQDVIQRLKPVRRQDGTLVMSEAFQFLRRLEKIKFTIKHGQADKDKCFTVDKILFNEEQPDGADSTNVFFSKTVNGSTSNISVQAHFLSLGTELKHPNFPLIQTHSRSCFPFEVCYFAPKQRYPFKLDPKETSNMIKAAVARPPIRKEQIRSNVTGLHWKGDPHLKAFGIKVHESMLSTTARLLPRPSLLFKTPFDVPGHHSWNLKGLQFAQSKALESWVLLSFDTRRDDKIIKEFIDKFRNVYKLHSGSLPSLPTWSSIKLSFDWKDENMIRGCRELLQTAYNTTKHDPQIVFFLFPDRDTTRYERVKKLMDCHFQLPSQVLVFNKIAPLLQKGERPGPVLQQRLAESQC</sequence>
<dbReference type="InterPro" id="IPR014811">
    <property type="entry name" value="ArgoL1"/>
</dbReference>
<organism evidence="3 4">
    <name type="scientific">Apiospora rasikravindrae</name>
    <dbReference type="NCBI Taxonomy" id="990691"/>
    <lineage>
        <taxon>Eukaryota</taxon>
        <taxon>Fungi</taxon>
        <taxon>Dikarya</taxon>
        <taxon>Ascomycota</taxon>
        <taxon>Pezizomycotina</taxon>
        <taxon>Sordariomycetes</taxon>
        <taxon>Xylariomycetidae</taxon>
        <taxon>Amphisphaeriales</taxon>
        <taxon>Apiosporaceae</taxon>
        <taxon>Apiospora</taxon>
    </lineage>
</organism>
<dbReference type="Pfam" id="PF08699">
    <property type="entry name" value="ArgoL1"/>
    <property type="match status" value="1"/>
</dbReference>
<evidence type="ECO:0000256" key="1">
    <source>
        <dbReference type="SAM" id="MobiDB-lite"/>
    </source>
</evidence>
<dbReference type="Proteomes" id="UP001444661">
    <property type="component" value="Unassembled WGS sequence"/>
</dbReference>
<accession>A0ABR1TWJ0</accession>
<feature type="region of interest" description="Disordered" evidence="1">
    <location>
        <begin position="1"/>
        <end position="42"/>
    </location>
</feature>
<name>A0ABR1TWJ0_9PEZI</name>
<evidence type="ECO:0000259" key="2">
    <source>
        <dbReference type="SMART" id="SM01163"/>
    </source>
</evidence>
<dbReference type="Gene3D" id="3.40.50.2300">
    <property type="match status" value="1"/>
</dbReference>
<dbReference type="Pfam" id="PF02170">
    <property type="entry name" value="PAZ"/>
    <property type="match status" value="1"/>
</dbReference>
<reference evidence="3 4" key="1">
    <citation type="submission" date="2023-01" db="EMBL/GenBank/DDBJ databases">
        <title>Analysis of 21 Apiospora genomes using comparative genomics revels a genus with tremendous synthesis potential of carbohydrate active enzymes and secondary metabolites.</title>
        <authorList>
            <person name="Sorensen T."/>
        </authorList>
    </citation>
    <scope>NUCLEOTIDE SEQUENCE [LARGE SCALE GENOMIC DNA]</scope>
    <source>
        <strain evidence="3 4">CBS 33761</strain>
    </source>
</reference>
<comment type="caution">
    <text evidence="3">The sequence shown here is derived from an EMBL/GenBank/DDBJ whole genome shotgun (WGS) entry which is preliminary data.</text>
</comment>
<proteinExistence type="predicted"/>